<proteinExistence type="predicted"/>
<gene>
    <name evidence="2" type="ORF">MAR_029938</name>
</gene>
<feature type="chain" id="PRO_5045936838" evidence="1">
    <location>
        <begin position="17"/>
        <end position="102"/>
    </location>
</feature>
<keyword evidence="1" id="KW-0732">Signal</keyword>
<dbReference type="Proteomes" id="UP001164746">
    <property type="component" value="Chromosome 2"/>
</dbReference>
<sequence length="102" mass="11095">MKTAVLFLALMPFVFSAHVVQDRFIESLLGGYDILDLAKQLLAQFGTDETEAQCEATFCPELVNKIDGHNPIITNLLCGLVCKEAQILSQNFVVTAPPLGGK</sequence>
<feature type="signal peptide" evidence="1">
    <location>
        <begin position="1"/>
        <end position="16"/>
    </location>
</feature>
<protein>
    <submittedName>
        <fullName evidence="2">Uncharacterized protein</fullName>
    </submittedName>
</protein>
<evidence type="ECO:0000313" key="3">
    <source>
        <dbReference type="Proteomes" id="UP001164746"/>
    </source>
</evidence>
<evidence type="ECO:0000256" key="1">
    <source>
        <dbReference type="SAM" id="SignalP"/>
    </source>
</evidence>
<evidence type="ECO:0000313" key="2">
    <source>
        <dbReference type="EMBL" id="WAQ97248.1"/>
    </source>
</evidence>
<dbReference type="EMBL" id="CP111013">
    <property type="protein sequence ID" value="WAQ97248.1"/>
    <property type="molecule type" value="Genomic_DNA"/>
</dbReference>
<keyword evidence="3" id="KW-1185">Reference proteome</keyword>
<organism evidence="2 3">
    <name type="scientific">Mya arenaria</name>
    <name type="common">Soft-shell clam</name>
    <dbReference type="NCBI Taxonomy" id="6604"/>
    <lineage>
        <taxon>Eukaryota</taxon>
        <taxon>Metazoa</taxon>
        <taxon>Spiralia</taxon>
        <taxon>Lophotrochozoa</taxon>
        <taxon>Mollusca</taxon>
        <taxon>Bivalvia</taxon>
        <taxon>Autobranchia</taxon>
        <taxon>Heteroconchia</taxon>
        <taxon>Euheterodonta</taxon>
        <taxon>Imparidentia</taxon>
        <taxon>Neoheterodontei</taxon>
        <taxon>Myida</taxon>
        <taxon>Myoidea</taxon>
        <taxon>Myidae</taxon>
        <taxon>Mya</taxon>
    </lineage>
</organism>
<accession>A0ABY7DJ69</accession>
<reference evidence="2" key="1">
    <citation type="submission" date="2022-11" db="EMBL/GenBank/DDBJ databases">
        <title>Centuries of genome instability and evolution in soft-shell clam transmissible cancer (bioRxiv).</title>
        <authorList>
            <person name="Hart S.F.M."/>
            <person name="Yonemitsu M.A."/>
            <person name="Giersch R.M."/>
            <person name="Beal B.F."/>
            <person name="Arriagada G."/>
            <person name="Davis B.W."/>
            <person name="Ostrander E.A."/>
            <person name="Goff S.P."/>
            <person name="Metzger M.J."/>
        </authorList>
    </citation>
    <scope>NUCLEOTIDE SEQUENCE</scope>
    <source>
        <strain evidence="2">MELC-2E11</strain>
        <tissue evidence="2">Siphon/mantle</tissue>
    </source>
</reference>
<name>A0ABY7DJ69_MYAAR</name>